<keyword evidence="3" id="KW-1185">Reference proteome</keyword>
<evidence type="ECO:0000313" key="2">
    <source>
        <dbReference type="EMBL" id="WUP75731.1"/>
    </source>
</evidence>
<feature type="region of interest" description="Disordered" evidence="1">
    <location>
        <begin position="1"/>
        <end position="26"/>
    </location>
</feature>
<name>A0ABZ1SSK1_9ACTN</name>
<evidence type="ECO:0008006" key="4">
    <source>
        <dbReference type="Google" id="ProtNLM"/>
    </source>
</evidence>
<feature type="compositionally biased region" description="Basic and acidic residues" evidence="1">
    <location>
        <begin position="1"/>
        <end position="15"/>
    </location>
</feature>
<gene>
    <name evidence="2" type="ORF">OG913_01480</name>
</gene>
<evidence type="ECO:0000256" key="1">
    <source>
        <dbReference type="SAM" id="MobiDB-lite"/>
    </source>
</evidence>
<dbReference type="RefSeq" id="WP_147942235.1">
    <property type="nucleotide sequence ID" value="NZ_CP108085.1"/>
</dbReference>
<protein>
    <recommendedName>
        <fullName evidence="4">Alpha/beta hydrolase</fullName>
    </recommendedName>
</protein>
<sequence length="89" mass="8974">MFPRFADHGQDEDLRAAALGDQPGGLDPVRLPFGTIGLGADPMAPGFGARIFAAGDGGHSDYLDDGSPALASIARILPGHAPTGVSHAP</sequence>
<dbReference type="Proteomes" id="UP001432011">
    <property type="component" value="Chromosome"/>
</dbReference>
<dbReference type="EMBL" id="CP108085">
    <property type="protein sequence ID" value="WUP75731.1"/>
    <property type="molecule type" value="Genomic_DNA"/>
</dbReference>
<reference evidence="2" key="1">
    <citation type="submission" date="2022-10" db="EMBL/GenBank/DDBJ databases">
        <title>The complete genomes of actinobacterial strains from the NBC collection.</title>
        <authorList>
            <person name="Joergensen T.S."/>
            <person name="Alvarez Arevalo M."/>
            <person name="Sterndorff E.B."/>
            <person name="Faurdal D."/>
            <person name="Vuksanovic O."/>
            <person name="Mourched A.-S."/>
            <person name="Charusanti P."/>
            <person name="Shaw S."/>
            <person name="Blin K."/>
            <person name="Weber T."/>
        </authorList>
    </citation>
    <scope>NUCLEOTIDE SEQUENCE</scope>
    <source>
        <strain evidence="2">NBC_00254</strain>
    </source>
</reference>
<proteinExistence type="predicted"/>
<evidence type="ECO:0000313" key="3">
    <source>
        <dbReference type="Proteomes" id="UP001432011"/>
    </source>
</evidence>
<accession>A0ABZ1SSK1</accession>
<organism evidence="2 3">
    <name type="scientific">Microbispora hainanensis</name>
    <dbReference type="NCBI Taxonomy" id="568844"/>
    <lineage>
        <taxon>Bacteria</taxon>
        <taxon>Bacillati</taxon>
        <taxon>Actinomycetota</taxon>
        <taxon>Actinomycetes</taxon>
        <taxon>Streptosporangiales</taxon>
        <taxon>Streptosporangiaceae</taxon>
        <taxon>Microbispora</taxon>
    </lineage>
</organism>